<proteinExistence type="predicted"/>
<feature type="chain" id="PRO_5045284823" description="Secreted protein" evidence="2">
    <location>
        <begin position="29"/>
        <end position="128"/>
    </location>
</feature>
<feature type="region of interest" description="Disordered" evidence="1">
    <location>
        <begin position="94"/>
        <end position="115"/>
    </location>
</feature>
<keyword evidence="4" id="KW-1185">Reference proteome</keyword>
<name>A0ABS4Y8G7_9ACTN</name>
<dbReference type="GeneID" id="91571413"/>
<dbReference type="EMBL" id="JAGIOH010000001">
    <property type="protein sequence ID" value="MBP2405078.1"/>
    <property type="molecule type" value="Genomic_DNA"/>
</dbReference>
<protein>
    <recommendedName>
        <fullName evidence="5">Secreted protein</fullName>
    </recommendedName>
</protein>
<dbReference type="Proteomes" id="UP001519291">
    <property type="component" value="Unassembled WGS sequence"/>
</dbReference>
<evidence type="ECO:0000256" key="1">
    <source>
        <dbReference type="SAM" id="MobiDB-lite"/>
    </source>
</evidence>
<reference evidence="3 4" key="1">
    <citation type="submission" date="2021-03" db="EMBL/GenBank/DDBJ databases">
        <title>Sequencing the genomes of 1000 actinobacteria strains.</title>
        <authorList>
            <person name="Klenk H.-P."/>
        </authorList>
    </citation>
    <scope>NUCLEOTIDE SEQUENCE [LARGE SCALE GENOMIC DNA]</scope>
    <source>
        <strain evidence="3 4">DSM 41480</strain>
    </source>
</reference>
<evidence type="ECO:0000313" key="4">
    <source>
        <dbReference type="Proteomes" id="UP001519291"/>
    </source>
</evidence>
<accession>A0ABS4Y8G7</accession>
<feature type="signal peptide" evidence="2">
    <location>
        <begin position="1"/>
        <end position="28"/>
    </location>
</feature>
<sequence length="128" mass="13441">MTPRMSVLFALPAAALIAVTSGVTSTYAVPAEIAQGEFLFTTADGRGHRMVNPPAGKCIKLPDQGSTNGTNVTNKKAHIFATFVSATDCRQEVASAEKSSGRGTPWNTPGFQPTAHAVRFDCDNPSVC</sequence>
<comment type="caution">
    <text evidence="3">The sequence shown here is derived from an EMBL/GenBank/DDBJ whole genome shotgun (WGS) entry which is preliminary data.</text>
</comment>
<gene>
    <name evidence="3" type="ORF">JO379_004547</name>
</gene>
<feature type="compositionally biased region" description="Polar residues" evidence="1">
    <location>
        <begin position="97"/>
        <end position="111"/>
    </location>
</feature>
<evidence type="ECO:0000313" key="3">
    <source>
        <dbReference type="EMBL" id="MBP2405078.1"/>
    </source>
</evidence>
<evidence type="ECO:0000256" key="2">
    <source>
        <dbReference type="SAM" id="SignalP"/>
    </source>
</evidence>
<evidence type="ECO:0008006" key="5">
    <source>
        <dbReference type="Google" id="ProtNLM"/>
    </source>
</evidence>
<keyword evidence="2" id="KW-0732">Signal</keyword>
<organism evidence="3 4">
    <name type="scientific">Streptomyces syringium</name>
    <dbReference type="NCBI Taxonomy" id="76729"/>
    <lineage>
        <taxon>Bacteria</taxon>
        <taxon>Bacillati</taxon>
        <taxon>Actinomycetota</taxon>
        <taxon>Actinomycetes</taxon>
        <taxon>Kitasatosporales</taxon>
        <taxon>Streptomycetaceae</taxon>
        <taxon>Streptomyces</taxon>
    </lineage>
</organism>
<dbReference type="RefSeq" id="WP_130879838.1">
    <property type="nucleotide sequence ID" value="NZ_JAGIOH010000001.1"/>
</dbReference>